<sequence length="222" mass="22735">MVDAAETERALSTVAAGHRAVATRLDGATVVDGRLRADGDPLTAERLATAAEAAVAEAGGDADTRVRPSGDRIRPGEPVVVAVRPAVLGAPLARTFVVDGGGGWDRRAAVAVEMAHDAVSRVAEPGRPAGRLVDEAVAELGAYGLTPTEDPVARTAAGDPIDRSDETPLAAGQVFVLDPTAVDPDPAADRGRIRIGAFYAVTESGCRVLGDLPTSLSPDAYR</sequence>
<evidence type="ECO:0000259" key="1">
    <source>
        <dbReference type="Pfam" id="PF00557"/>
    </source>
</evidence>
<keyword evidence="3" id="KW-1185">Reference proteome</keyword>
<dbReference type="Proteomes" id="UP000428325">
    <property type="component" value="Chromosome"/>
</dbReference>
<dbReference type="KEGG" id="hra:EI982_14350"/>
<dbReference type="Pfam" id="PF00557">
    <property type="entry name" value="Peptidase_M24"/>
    <property type="match status" value="1"/>
</dbReference>
<evidence type="ECO:0000313" key="2">
    <source>
        <dbReference type="EMBL" id="QGX95879.1"/>
    </source>
</evidence>
<dbReference type="InterPro" id="IPR000994">
    <property type="entry name" value="Pept_M24"/>
</dbReference>
<dbReference type="GeneID" id="43370748"/>
<reference evidence="2 3" key="1">
    <citation type="submission" date="2018-12" db="EMBL/GenBank/DDBJ databases">
        <title>Complete genome sequence of Haloplanus rallus MBLA0036.</title>
        <authorList>
            <person name="Nam Y.-d."/>
            <person name="Kang J."/>
            <person name="Chung W.-H."/>
            <person name="Park Y.S."/>
        </authorList>
    </citation>
    <scope>NUCLEOTIDE SEQUENCE [LARGE SCALE GENOMIC DNA]</scope>
    <source>
        <strain evidence="2 3">MBLA0036</strain>
    </source>
</reference>
<dbReference type="SUPFAM" id="SSF55920">
    <property type="entry name" value="Creatinase/aminopeptidase"/>
    <property type="match status" value="1"/>
</dbReference>
<dbReference type="RefSeq" id="WP_157690337.1">
    <property type="nucleotide sequence ID" value="NZ_CP034345.1"/>
</dbReference>
<organism evidence="2 3">
    <name type="scientific">Haloplanus rallus</name>
    <dbReference type="NCBI Taxonomy" id="1816183"/>
    <lineage>
        <taxon>Archaea</taxon>
        <taxon>Methanobacteriati</taxon>
        <taxon>Methanobacteriota</taxon>
        <taxon>Stenosarchaea group</taxon>
        <taxon>Halobacteria</taxon>
        <taxon>Halobacteriales</taxon>
        <taxon>Haloferacaceae</taxon>
        <taxon>Haloplanus</taxon>
    </lineage>
</organism>
<dbReference type="Gene3D" id="3.90.230.10">
    <property type="entry name" value="Creatinase/methionine aminopeptidase superfamily"/>
    <property type="match status" value="1"/>
</dbReference>
<feature type="domain" description="Peptidase M24" evidence="1">
    <location>
        <begin position="60"/>
        <end position="203"/>
    </location>
</feature>
<evidence type="ECO:0000313" key="3">
    <source>
        <dbReference type="Proteomes" id="UP000428325"/>
    </source>
</evidence>
<accession>A0A6B9FG26</accession>
<gene>
    <name evidence="2" type="ORF">EI982_14350</name>
</gene>
<dbReference type="OrthoDB" id="200535at2157"/>
<dbReference type="InterPro" id="IPR036005">
    <property type="entry name" value="Creatinase/aminopeptidase-like"/>
</dbReference>
<dbReference type="AlphaFoldDB" id="A0A6B9FG26"/>
<protein>
    <submittedName>
        <fullName evidence="2">M24 family metallopeptidase</fullName>
    </submittedName>
</protein>
<proteinExistence type="predicted"/>
<dbReference type="EMBL" id="CP034345">
    <property type="protein sequence ID" value="QGX95879.1"/>
    <property type="molecule type" value="Genomic_DNA"/>
</dbReference>
<name>A0A6B9FG26_9EURY</name>